<feature type="repeat" description="WD" evidence="3">
    <location>
        <begin position="279"/>
        <end position="320"/>
    </location>
</feature>
<sequence>MDVSAAIAQEVLAQIQRRNKLSSGFQEIVGDYQRVLQRSKEQAVRNGQLEKEARELRAENASLHEHVQQAKHAAQSGEKVVAAEARSKELQEELTATYKEKSRLAEELVQASRQLQIVRDSNEAQARELADITGKGKELRSRIKELTEALEKEQSATSLATKELQTRLDEKEAAERRATTSESEAAELSKRLVELKMGEIERMNEVNRMCDEMIRNAKSMERAAAASAASTSGRFMGRFQSLPAGSVSNMVNGIVEKTRNHISPTSIESIVPDAPLRTVSAHEGGAYTLAFDRSGVRAASGGADKVVRLWDPVNAQQTGTLHGMTETVTEVAFTCDVKYVLASGADQAVRMWDLSSGRVRHTLTGHSQKVCSVDCSPTDAHKAVSGATDRCIKVWDLGRGFCTNTLPCHSSVNAVRVTADGTMVVSGHFDGTLRFWDLRSARLANEVTGLHTQQITSVAVGLRSGVVLTCGKDNLLKLTDWRSFQVQRTLRAPSFHVGGVWCRACLGADERHAAAGSADGTLHVWSTEGKGHLVKTLKAAGAQSILASSWSPQGAPLVSCDKAGAVTFWAAQEGSSMPHQHDDGSHRSGGMRQTR</sequence>
<keyword evidence="7" id="KW-1185">Reference proteome</keyword>
<dbReference type="Proteomes" id="UP001497392">
    <property type="component" value="Unassembled WGS sequence"/>
</dbReference>
<keyword evidence="2" id="KW-0677">Repeat</keyword>
<name>A0ABP1FN53_9CHLO</name>
<evidence type="ECO:0000256" key="2">
    <source>
        <dbReference type="ARBA" id="ARBA00022737"/>
    </source>
</evidence>
<feature type="repeat" description="WD" evidence="3">
    <location>
        <begin position="363"/>
        <end position="405"/>
    </location>
</feature>
<evidence type="ECO:0000259" key="5">
    <source>
        <dbReference type="Pfam" id="PF08614"/>
    </source>
</evidence>
<dbReference type="CDD" id="cd00200">
    <property type="entry name" value="WD40"/>
    <property type="match status" value="1"/>
</dbReference>
<dbReference type="InterPro" id="IPR015943">
    <property type="entry name" value="WD40/YVTN_repeat-like_dom_sf"/>
</dbReference>
<protein>
    <submittedName>
        <fullName evidence="6">G2355 protein</fullName>
    </submittedName>
</protein>
<dbReference type="PRINTS" id="PR00320">
    <property type="entry name" value="GPROTEINBRPT"/>
</dbReference>
<evidence type="ECO:0000256" key="4">
    <source>
        <dbReference type="SAM" id="MobiDB-lite"/>
    </source>
</evidence>
<dbReference type="InterPro" id="IPR045160">
    <property type="entry name" value="ATG16"/>
</dbReference>
<dbReference type="PROSITE" id="PS50082">
    <property type="entry name" value="WD_REPEATS_2"/>
    <property type="match status" value="4"/>
</dbReference>
<feature type="region of interest" description="Disordered" evidence="4">
    <location>
        <begin position="154"/>
        <end position="185"/>
    </location>
</feature>
<dbReference type="SUPFAM" id="SSF50978">
    <property type="entry name" value="WD40 repeat-like"/>
    <property type="match status" value="1"/>
</dbReference>
<gene>
    <name evidence="6" type="primary">g2355</name>
    <name evidence="6" type="ORF">VP750_LOCUS2015</name>
</gene>
<reference evidence="6 7" key="1">
    <citation type="submission" date="2024-06" db="EMBL/GenBank/DDBJ databases">
        <authorList>
            <person name="Kraege A."/>
            <person name="Thomma B."/>
        </authorList>
    </citation>
    <scope>NUCLEOTIDE SEQUENCE [LARGE SCALE GENOMIC DNA]</scope>
</reference>
<dbReference type="InterPro" id="IPR013923">
    <property type="entry name" value="Autophagy-rel_prot_16_dom"/>
</dbReference>
<dbReference type="PROSITE" id="PS50294">
    <property type="entry name" value="WD_REPEATS_REGION"/>
    <property type="match status" value="4"/>
</dbReference>
<dbReference type="Pfam" id="PF00400">
    <property type="entry name" value="WD40"/>
    <property type="match status" value="5"/>
</dbReference>
<accession>A0ABP1FN53</accession>
<dbReference type="EMBL" id="CAXHTA020000003">
    <property type="protein sequence ID" value="CAL5220356.1"/>
    <property type="molecule type" value="Genomic_DNA"/>
</dbReference>
<feature type="repeat" description="WD" evidence="3">
    <location>
        <begin position="321"/>
        <end position="362"/>
    </location>
</feature>
<dbReference type="PANTHER" id="PTHR19878">
    <property type="entry name" value="AUTOPHAGY PROTEIN 16-LIKE"/>
    <property type="match status" value="1"/>
</dbReference>
<evidence type="ECO:0000313" key="7">
    <source>
        <dbReference type="Proteomes" id="UP001497392"/>
    </source>
</evidence>
<dbReference type="SMART" id="SM00320">
    <property type="entry name" value="WD40"/>
    <property type="match status" value="7"/>
</dbReference>
<dbReference type="InterPro" id="IPR019775">
    <property type="entry name" value="WD40_repeat_CS"/>
</dbReference>
<dbReference type="PANTHER" id="PTHR19878:SF8">
    <property type="entry name" value="AUTOPHAGY-RELATED 16, ISOFORM F"/>
    <property type="match status" value="1"/>
</dbReference>
<dbReference type="Gene3D" id="2.130.10.10">
    <property type="entry name" value="YVTN repeat-like/Quinoprotein amine dehydrogenase"/>
    <property type="match status" value="2"/>
</dbReference>
<comment type="caution">
    <text evidence="6">The sequence shown here is derived from an EMBL/GenBank/DDBJ whole genome shotgun (WGS) entry which is preliminary data.</text>
</comment>
<feature type="repeat" description="WD" evidence="3">
    <location>
        <begin position="410"/>
        <end position="446"/>
    </location>
</feature>
<dbReference type="InterPro" id="IPR001680">
    <property type="entry name" value="WD40_rpt"/>
</dbReference>
<dbReference type="PROSITE" id="PS00678">
    <property type="entry name" value="WD_REPEATS_1"/>
    <property type="match status" value="3"/>
</dbReference>
<evidence type="ECO:0000256" key="1">
    <source>
        <dbReference type="ARBA" id="ARBA00022574"/>
    </source>
</evidence>
<proteinExistence type="predicted"/>
<evidence type="ECO:0000313" key="6">
    <source>
        <dbReference type="EMBL" id="CAL5220356.1"/>
    </source>
</evidence>
<dbReference type="InterPro" id="IPR020472">
    <property type="entry name" value="WD40_PAC1"/>
</dbReference>
<dbReference type="Pfam" id="PF08614">
    <property type="entry name" value="ATG16"/>
    <property type="match status" value="1"/>
</dbReference>
<feature type="region of interest" description="Disordered" evidence="4">
    <location>
        <begin position="572"/>
        <end position="595"/>
    </location>
</feature>
<organism evidence="6 7">
    <name type="scientific">Coccomyxa viridis</name>
    <dbReference type="NCBI Taxonomy" id="1274662"/>
    <lineage>
        <taxon>Eukaryota</taxon>
        <taxon>Viridiplantae</taxon>
        <taxon>Chlorophyta</taxon>
        <taxon>core chlorophytes</taxon>
        <taxon>Trebouxiophyceae</taxon>
        <taxon>Trebouxiophyceae incertae sedis</taxon>
        <taxon>Coccomyxaceae</taxon>
        <taxon>Coccomyxa</taxon>
    </lineage>
</organism>
<evidence type="ECO:0000256" key="3">
    <source>
        <dbReference type="PROSITE-ProRule" id="PRU00221"/>
    </source>
</evidence>
<feature type="domain" description="Autophagy-related protein 16" evidence="5">
    <location>
        <begin position="10"/>
        <end position="204"/>
    </location>
</feature>
<keyword evidence="1 3" id="KW-0853">WD repeat</keyword>
<feature type="compositionally biased region" description="Basic and acidic residues" evidence="4">
    <location>
        <begin position="164"/>
        <end position="179"/>
    </location>
</feature>
<dbReference type="InterPro" id="IPR036322">
    <property type="entry name" value="WD40_repeat_dom_sf"/>
</dbReference>